<keyword evidence="5" id="KW-1185">Reference proteome</keyword>
<dbReference type="InterPro" id="IPR050237">
    <property type="entry name" value="ATP-dep_AMP-bd_enzyme"/>
</dbReference>
<name>A0ABN2MR15_9PSEU</name>
<feature type="domain" description="AMP-dependent synthetase/ligase" evidence="2">
    <location>
        <begin position="65"/>
        <end position="429"/>
    </location>
</feature>
<dbReference type="PANTHER" id="PTHR43767:SF1">
    <property type="entry name" value="NONRIBOSOMAL PEPTIDE SYNTHASE PES1 (EUROFUNG)-RELATED"/>
    <property type="match status" value="1"/>
</dbReference>
<accession>A0ABN2MR15</accession>
<feature type="region of interest" description="Disordered" evidence="1">
    <location>
        <begin position="1"/>
        <end position="20"/>
    </location>
</feature>
<evidence type="ECO:0000313" key="4">
    <source>
        <dbReference type="EMBL" id="GAA1832910.1"/>
    </source>
</evidence>
<feature type="compositionally biased region" description="Basic and acidic residues" evidence="1">
    <location>
        <begin position="1"/>
        <end position="18"/>
    </location>
</feature>
<dbReference type="SUPFAM" id="SSF56801">
    <property type="entry name" value="Acetyl-CoA synthetase-like"/>
    <property type="match status" value="1"/>
</dbReference>
<dbReference type="InterPro" id="IPR020845">
    <property type="entry name" value="AMP-binding_CS"/>
</dbReference>
<dbReference type="InterPro" id="IPR042099">
    <property type="entry name" value="ANL_N_sf"/>
</dbReference>
<dbReference type="InterPro" id="IPR045851">
    <property type="entry name" value="AMP-bd_C_sf"/>
</dbReference>
<protein>
    <submittedName>
        <fullName evidence="4">Class I adenylate-forming enzyme family protein</fullName>
    </submittedName>
</protein>
<dbReference type="Pfam" id="PF00501">
    <property type="entry name" value="AMP-binding"/>
    <property type="match status" value="1"/>
</dbReference>
<comment type="caution">
    <text evidence="4">The sequence shown here is derived from an EMBL/GenBank/DDBJ whole genome shotgun (WGS) entry which is preliminary data.</text>
</comment>
<dbReference type="EMBL" id="BAAAQK010000003">
    <property type="protein sequence ID" value="GAA1832910.1"/>
    <property type="molecule type" value="Genomic_DNA"/>
</dbReference>
<gene>
    <name evidence="4" type="ORF">GCM10009836_08800</name>
</gene>
<dbReference type="InterPro" id="IPR000873">
    <property type="entry name" value="AMP-dep_synth/lig_dom"/>
</dbReference>
<dbReference type="Gene3D" id="3.30.300.30">
    <property type="match status" value="1"/>
</dbReference>
<dbReference type="PROSITE" id="PS00455">
    <property type="entry name" value="AMP_BINDING"/>
    <property type="match status" value="1"/>
</dbReference>
<dbReference type="Proteomes" id="UP001500449">
    <property type="component" value="Unassembled WGS sequence"/>
</dbReference>
<evidence type="ECO:0000259" key="2">
    <source>
        <dbReference type="Pfam" id="PF00501"/>
    </source>
</evidence>
<dbReference type="Gene3D" id="3.40.50.12780">
    <property type="entry name" value="N-terminal domain of ligase-like"/>
    <property type="match status" value="1"/>
</dbReference>
<evidence type="ECO:0000256" key="1">
    <source>
        <dbReference type="SAM" id="MobiDB-lite"/>
    </source>
</evidence>
<reference evidence="4 5" key="1">
    <citation type="journal article" date="2019" name="Int. J. Syst. Evol. Microbiol.">
        <title>The Global Catalogue of Microorganisms (GCM) 10K type strain sequencing project: providing services to taxonomists for standard genome sequencing and annotation.</title>
        <authorList>
            <consortium name="The Broad Institute Genomics Platform"/>
            <consortium name="The Broad Institute Genome Sequencing Center for Infectious Disease"/>
            <person name="Wu L."/>
            <person name="Ma J."/>
        </authorList>
    </citation>
    <scope>NUCLEOTIDE SEQUENCE [LARGE SCALE GENOMIC DNA]</scope>
    <source>
        <strain evidence="4 5">JCM 16009</strain>
    </source>
</reference>
<dbReference type="PANTHER" id="PTHR43767">
    <property type="entry name" value="LONG-CHAIN-FATTY-ACID--COA LIGASE"/>
    <property type="match status" value="1"/>
</dbReference>
<dbReference type="Pfam" id="PF13193">
    <property type="entry name" value="AMP-binding_C"/>
    <property type="match status" value="1"/>
</dbReference>
<proteinExistence type="predicted"/>
<dbReference type="RefSeq" id="WP_344412586.1">
    <property type="nucleotide sequence ID" value="NZ_BAAAQK010000003.1"/>
</dbReference>
<evidence type="ECO:0000313" key="5">
    <source>
        <dbReference type="Proteomes" id="UP001500449"/>
    </source>
</evidence>
<feature type="domain" description="AMP-binding enzyme C-terminal" evidence="3">
    <location>
        <begin position="478"/>
        <end position="554"/>
    </location>
</feature>
<sequence>MQRRDDDPADTGTDRADRTPTGLEIARLTAPGGEFALRETVVGGVPLRVYERGPHTLAELVADTAAFGDAVCTVHERERTTYAENLRLVHGLAAAFLDEYGLAPGDRLGIAMRNHPEWVPVFSAAQLAGIVVVPLNAWWTPPELVWAIGDAGIRLVVADAERAEALLGRVDVPVVRVRGTDPSAAREWGELAASLDLSAGPPPVTVRPEDPATIVYTSGTTGRPKGAVHSHLNHVTNALNTLLTARATAAAAGSPPPAGQPGSLVTYPLFHIAGLNGLYGQLLVGGKIATMYRWDRDEARRLVREERLTGCAGVPSTIAELAALVIEHPDELGSLTRIGMGGAPIPGELVRRIAANLGPRAANGYGLTETTSAICANAGADYAAHPDSVGRLAPGAELRVVDPESSDDVAADSVGELWFRGPTVVAGYWNNPAATASAFADGWFRSGDLGYERDGWVYVVDRLKDVVLRGGENVYSVQVEAALYEIPWVEEVAVYGMPHARLGEEVAAAVRTVPGALRDEEALRAQVAARVGAFAAPTHVVWWDGPLPRTATGKILKRDLREPGP</sequence>
<dbReference type="InterPro" id="IPR025110">
    <property type="entry name" value="AMP-bd_C"/>
</dbReference>
<evidence type="ECO:0000259" key="3">
    <source>
        <dbReference type="Pfam" id="PF13193"/>
    </source>
</evidence>
<organism evidence="4 5">
    <name type="scientific">Pseudonocardia ailaonensis</name>
    <dbReference type="NCBI Taxonomy" id="367279"/>
    <lineage>
        <taxon>Bacteria</taxon>
        <taxon>Bacillati</taxon>
        <taxon>Actinomycetota</taxon>
        <taxon>Actinomycetes</taxon>
        <taxon>Pseudonocardiales</taxon>
        <taxon>Pseudonocardiaceae</taxon>
        <taxon>Pseudonocardia</taxon>
    </lineage>
</organism>